<name>A0AAE1NT34_9EUCA</name>
<evidence type="ECO:0000256" key="1">
    <source>
        <dbReference type="SAM" id="MobiDB-lite"/>
    </source>
</evidence>
<accession>A0AAE1NT34</accession>
<comment type="caution">
    <text evidence="2">The sequence shown here is derived from an EMBL/GenBank/DDBJ whole genome shotgun (WGS) entry which is preliminary data.</text>
</comment>
<feature type="compositionally biased region" description="Low complexity" evidence="1">
    <location>
        <begin position="27"/>
        <end position="42"/>
    </location>
</feature>
<gene>
    <name evidence="2" type="ORF">Pmani_032184</name>
</gene>
<feature type="region of interest" description="Disordered" evidence="1">
    <location>
        <begin position="23"/>
        <end position="79"/>
    </location>
</feature>
<proteinExistence type="predicted"/>
<dbReference type="AlphaFoldDB" id="A0AAE1NT34"/>
<dbReference type="EMBL" id="JAWZYT010004119">
    <property type="protein sequence ID" value="KAK4295238.1"/>
    <property type="molecule type" value="Genomic_DNA"/>
</dbReference>
<organism evidence="2 3">
    <name type="scientific">Petrolisthes manimaculis</name>
    <dbReference type="NCBI Taxonomy" id="1843537"/>
    <lineage>
        <taxon>Eukaryota</taxon>
        <taxon>Metazoa</taxon>
        <taxon>Ecdysozoa</taxon>
        <taxon>Arthropoda</taxon>
        <taxon>Crustacea</taxon>
        <taxon>Multicrustacea</taxon>
        <taxon>Malacostraca</taxon>
        <taxon>Eumalacostraca</taxon>
        <taxon>Eucarida</taxon>
        <taxon>Decapoda</taxon>
        <taxon>Pleocyemata</taxon>
        <taxon>Anomura</taxon>
        <taxon>Galatheoidea</taxon>
        <taxon>Porcellanidae</taxon>
        <taxon>Petrolisthes</taxon>
    </lineage>
</organism>
<evidence type="ECO:0000313" key="2">
    <source>
        <dbReference type="EMBL" id="KAK4295238.1"/>
    </source>
</evidence>
<dbReference type="Proteomes" id="UP001292094">
    <property type="component" value="Unassembled WGS sequence"/>
</dbReference>
<reference evidence="2" key="1">
    <citation type="submission" date="2023-11" db="EMBL/GenBank/DDBJ databases">
        <title>Genome assemblies of two species of porcelain crab, Petrolisthes cinctipes and Petrolisthes manimaculis (Anomura: Porcellanidae).</title>
        <authorList>
            <person name="Angst P."/>
        </authorList>
    </citation>
    <scope>NUCLEOTIDE SEQUENCE</scope>
    <source>
        <strain evidence="2">PB745_02</strain>
        <tissue evidence="2">Gill</tissue>
    </source>
</reference>
<keyword evidence="3" id="KW-1185">Reference proteome</keyword>
<protein>
    <submittedName>
        <fullName evidence="2">Uncharacterized protein</fullName>
    </submittedName>
</protein>
<evidence type="ECO:0000313" key="3">
    <source>
        <dbReference type="Proteomes" id="UP001292094"/>
    </source>
</evidence>
<sequence>MCHASSPVLPALVLPPPLLPSVEVQEEQMSQPMAQAAQPSSALEDSTPPAVSVDPPGNTRNGKQQSPTYTPESETHRKMMAISCLQSNHTETGDNQI</sequence>
<feature type="compositionally biased region" description="Polar residues" evidence="1">
    <location>
        <begin position="58"/>
        <end position="72"/>
    </location>
</feature>